<dbReference type="InterPro" id="IPR006602">
    <property type="entry name" value="DM10_dom"/>
</dbReference>
<keyword evidence="6" id="KW-0966">Cell projection</keyword>
<dbReference type="SUPFAM" id="SSF47473">
    <property type="entry name" value="EF-hand"/>
    <property type="match status" value="1"/>
</dbReference>
<feature type="region of interest" description="Disordered" evidence="7">
    <location>
        <begin position="811"/>
        <end position="841"/>
    </location>
</feature>
<evidence type="ECO:0000256" key="3">
    <source>
        <dbReference type="ARBA" id="ARBA00022490"/>
    </source>
</evidence>
<dbReference type="Proteomes" id="UP001165121">
    <property type="component" value="Unassembled WGS sequence"/>
</dbReference>
<accession>A0A9W6WUL6</accession>
<sequence>MADNNAPAFMPLIPGMRSTHYEQMTKQHFRRGQLLERMSMGKLTSAEKQPPAAASAFSSVVSAATAAKSHELRPTSTTQSTHGGPQPNVNRQQLPSSQYRVDSKQPAWITHDRLVLRFFAYFTEPVELADGRVERRTRRVVICFYLSDRSISISEPRVANSGIPQGEFMRRTVVRKSGDKVNSLPRENISDDFYSPEDFRIGGELRLYGRTFHIVDCDAATRSFYTEALGETLESPRVYPGESHSKLDEVDELKNRLYVRTRALGASKAEATRKFHDLSQKVLRFYASWHDDHPLYPETRHFVLHYYLCDDTVEIVEARDGNRERGRGHFGVLLSRRKLARESSTGSRQQNDDDEASYFITDRDLRCGEWINVFSRQLRLEDCDTFTREYYLETHGVTQEKFEPLSTEPPLTVTKWKLFEATRPPQPPRGSNGRGTSGYSANNNNSCMQGGLVAPIPGVQSCRQSVMTPLCRDDDLDGKQLRFRARFQGLPNGDINSQREFVVTYFLEDETLAVFEPRVRNSGVLGGRFLDRARFRKDPKLFYDSGVRDESLPMHYRATDMYVGAVLSFEFSPNQRLELIEADSQTLCFCESHPEIFRFSDSSAVLALVAKLWMKGSCPFDLRDEWRKLDRPKVHLVSMEAMKNVLTRAKFTPSMNEQQIITLCRKFMNDSVRIDGGNIQAGQEPAFAYDDFCDILAALVSKSTTNDERGDSARSMSSKLMKIPRIRRLLSYAGSNYDFVSLSDLLGVVNDRSMKLSKPEVDVITARFATNNGRIDVHRLCDYVFQLPSNHQNGIDTKDINFNLSFGNQGDEALPPGAGSASSTERSEHKRNATYAPPQSACKTVGDKQALLADPRVVSLLQRVFAARKYQLRKALRDRDTEKNGRLREDEFMDALLSVEPQLSDDDSYLLADAFFPTNNSYVDYPLLLDSAFRS</sequence>
<proteinExistence type="predicted"/>
<organism evidence="9 10">
    <name type="scientific">Phytophthora fragariaefolia</name>
    <dbReference type="NCBI Taxonomy" id="1490495"/>
    <lineage>
        <taxon>Eukaryota</taxon>
        <taxon>Sar</taxon>
        <taxon>Stramenopiles</taxon>
        <taxon>Oomycota</taxon>
        <taxon>Peronosporomycetes</taxon>
        <taxon>Peronosporales</taxon>
        <taxon>Peronosporaceae</taxon>
        <taxon>Phytophthora</taxon>
    </lineage>
</organism>
<comment type="caution">
    <text evidence="9">The sequence shown here is derived from an EMBL/GenBank/DDBJ whole genome shotgun (WGS) entry which is preliminary data.</text>
</comment>
<feature type="region of interest" description="Disordered" evidence="7">
    <location>
        <begin position="421"/>
        <end position="440"/>
    </location>
</feature>
<keyword evidence="3" id="KW-0963">Cytoplasm</keyword>
<comment type="subcellular location">
    <subcellularLocation>
        <location evidence="1">Cell projection</location>
        <location evidence="1">Cilium</location>
    </subcellularLocation>
    <subcellularLocation>
        <location evidence="2">Cytoplasm</location>
        <location evidence="2">Cytoskeleton</location>
    </subcellularLocation>
</comment>
<gene>
    <name evidence="9" type="ORF">Pfra01_000118400</name>
</gene>
<dbReference type="EMBL" id="BSXT01000091">
    <property type="protein sequence ID" value="GMF17352.1"/>
    <property type="molecule type" value="Genomic_DNA"/>
</dbReference>
<evidence type="ECO:0000256" key="1">
    <source>
        <dbReference type="ARBA" id="ARBA00004138"/>
    </source>
</evidence>
<evidence type="ECO:0000256" key="5">
    <source>
        <dbReference type="ARBA" id="ARBA00023212"/>
    </source>
</evidence>
<name>A0A9W6WUL6_9STRA</name>
<feature type="domain" description="DM10" evidence="8">
    <location>
        <begin position="279"/>
        <end position="395"/>
    </location>
</feature>
<dbReference type="GO" id="GO:0005929">
    <property type="term" value="C:cilium"/>
    <property type="evidence" value="ECO:0007669"/>
    <property type="project" value="UniProtKB-SubCell"/>
</dbReference>
<feature type="domain" description="DM10" evidence="8">
    <location>
        <begin position="477"/>
        <end position="594"/>
    </location>
</feature>
<feature type="region of interest" description="Disordered" evidence="7">
    <location>
        <begin position="67"/>
        <end position="100"/>
    </location>
</feature>
<dbReference type="FunFam" id="2.30.29.170:FF:000004">
    <property type="entry name" value="EF-hand domain containing 2"/>
    <property type="match status" value="1"/>
</dbReference>
<evidence type="ECO:0000256" key="7">
    <source>
        <dbReference type="SAM" id="MobiDB-lite"/>
    </source>
</evidence>
<dbReference type="InterPro" id="IPR011992">
    <property type="entry name" value="EF-hand-dom_pair"/>
</dbReference>
<evidence type="ECO:0000313" key="10">
    <source>
        <dbReference type="Proteomes" id="UP001165121"/>
    </source>
</evidence>
<dbReference type="Pfam" id="PF06565">
    <property type="entry name" value="DM10_dom"/>
    <property type="match status" value="3"/>
</dbReference>
<evidence type="ECO:0000313" key="9">
    <source>
        <dbReference type="EMBL" id="GMF17352.1"/>
    </source>
</evidence>
<dbReference type="PROSITE" id="PS51336">
    <property type="entry name" value="DM10"/>
    <property type="match status" value="3"/>
</dbReference>
<reference evidence="9" key="1">
    <citation type="submission" date="2023-04" db="EMBL/GenBank/DDBJ databases">
        <title>Phytophthora fragariaefolia NBRC 109709.</title>
        <authorList>
            <person name="Ichikawa N."/>
            <person name="Sato H."/>
            <person name="Tonouchi N."/>
        </authorList>
    </citation>
    <scope>NUCLEOTIDE SEQUENCE</scope>
    <source>
        <strain evidence="9">NBRC 109709</strain>
    </source>
</reference>
<feature type="compositionally biased region" description="Polar residues" evidence="7">
    <location>
        <begin position="74"/>
        <end position="100"/>
    </location>
</feature>
<keyword evidence="5" id="KW-0206">Cytoskeleton</keyword>
<evidence type="ECO:0000256" key="4">
    <source>
        <dbReference type="ARBA" id="ARBA00022737"/>
    </source>
</evidence>
<dbReference type="OrthoDB" id="6360546at2759"/>
<keyword evidence="4" id="KW-0677">Repeat</keyword>
<dbReference type="PANTHER" id="PTHR12086">
    <property type="entry name" value="EF-HAND DOMAIN C-TERMINAL CONTAINING PROTEIN"/>
    <property type="match status" value="1"/>
</dbReference>
<dbReference type="Gene3D" id="2.30.29.170">
    <property type="match status" value="3"/>
</dbReference>
<keyword evidence="10" id="KW-1185">Reference proteome</keyword>
<dbReference type="AlphaFoldDB" id="A0A9W6WUL6"/>
<evidence type="ECO:0000256" key="2">
    <source>
        <dbReference type="ARBA" id="ARBA00004245"/>
    </source>
</evidence>
<evidence type="ECO:0000256" key="6">
    <source>
        <dbReference type="ARBA" id="ARBA00023273"/>
    </source>
</evidence>
<protein>
    <submittedName>
        <fullName evidence="9">Unnamed protein product</fullName>
    </submittedName>
</protein>
<feature type="domain" description="DM10" evidence="8">
    <location>
        <begin position="112"/>
        <end position="229"/>
    </location>
</feature>
<dbReference type="GO" id="GO:0005856">
    <property type="term" value="C:cytoskeleton"/>
    <property type="evidence" value="ECO:0007669"/>
    <property type="project" value="UniProtKB-SubCell"/>
</dbReference>
<dbReference type="InterPro" id="IPR040193">
    <property type="entry name" value="EFHC1/EFHC2/EFHB"/>
</dbReference>
<evidence type="ECO:0000259" key="8">
    <source>
        <dbReference type="PROSITE" id="PS51336"/>
    </source>
</evidence>
<dbReference type="SMART" id="SM00676">
    <property type="entry name" value="DM10"/>
    <property type="match status" value="3"/>
</dbReference>